<dbReference type="KEGG" id="bcen:DM39_4170"/>
<evidence type="ECO:0000256" key="10">
    <source>
        <dbReference type="PROSITE-ProRule" id="PRU00560"/>
    </source>
</evidence>
<feature type="domain" description="UvrD-like helicase ATP-binding" evidence="11">
    <location>
        <begin position="2"/>
        <end position="277"/>
    </location>
</feature>
<name>A0AAN0RWV3_9BURK</name>
<evidence type="ECO:0000256" key="4">
    <source>
        <dbReference type="ARBA" id="ARBA00022840"/>
    </source>
</evidence>
<evidence type="ECO:0000256" key="5">
    <source>
        <dbReference type="ARBA" id="ARBA00023235"/>
    </source>
</evidence>
<dbReference type="PROSITE" id="PS51198">
    <property type="entry name" value="UVRD_HELICASE_ATP_BIND"/>
    <property type="match status" value="1"/>
</dbReference>
<evidence type="ECO:0000313" key="12">
    <source>
        <dbReference type="EMBL" id="AIO35054.1"/>
    </source>
</evidence>
<dbReference type="InterPro" id="IPR014017">
    <property type="entry name" value="DNA_helicase_UvrD-like_C"/>
</dbReference>
<keyword evidence="3 10" id="KW-0347">Helicase</keyword>
<keyword evidence="4 10" id="KW-0067">ATP-binding</keyword>
<evidence type="ECO:0000256" key="2">
    <source>
        <dbReference type="ARBA" id="ARBA00022801"/>
    </source>
</evidence>
<dbReference type="Pfam" id="PF00580">
    <property type="entry name" value="UvrD-helicase"/>
    <property type="match status" value="2"/>
</dbReference>
<dbReference type="Pfam" id="PF13361">
    <property type="entry name" value="UvrD_C"/>
    <property type="match status" value="1"/>
</dbReference>
<dbReference type="SUPFAM" id="SSF52540">
    <property type="entry name" value="P-loop containing nucleoside triphosphate hydrolases"/>
    <property type="match status" value="1"/>
</dbReference>
<accession>A0AAN0RWV3</accession>
<organism evidence="12 13">
    <name type="scientific">Burkholderia cenocepacia</name>
    <dbReference type="NCBI Taxonomy" id="95486"/>
    <lineage>
        <taxon>Bacteria</taxon>
        <taxon>Pseudomonadati</taxon>
        <taxon>Pseudomonadota</taxon>
        <taxon>Betaproteobacteria</taxon>
        <taxon>Burkholderiales</taxon>
        <taxon>Burkholderiaceae</taxon>
        <taxon>Burkholderia</taxon>
        <taxon>Burkholderia cepacia complex</taxon>
    </lineage>
</organism>
<dbReference type="EC" id="5.6.2.4" evidence="7"/>
<dbReference type="EMBL" id="CP007784">
    <property type="protein sequence ID" value="AIO35054.1"/>
    <property type="molecule type" value="Genomic_DNA"/>
</dbReference>
<evidence type="ECO:0000256" key="6">
    <source>
        <dbReference type="ARBA" id="ARBA00034617"/>
    </source>
</evidence>
<keyword evidence="2 10" id="KW-0378">Hydrolase</keyword>
<dbReference type="GO" id="GO:0043138">
    <property type="term" value="F:3'-5' DNA helicase activity"/>
    <property type="evidence" value="ECO:0007669"/>
    <property type="project" value="TreeGrafter"/>
</dbReference>
<dbReference type="Proteomes" id="UP000029413">
    <property type="component" value="Chromosome 2"/>
</dbReference>
<dbReference type="InterPro" id="IPR014016">
    <property type="entry name" value="UvrD-like_ATP-bd"/>
</dbReference>
<keyword evidence="1 10" id="KW-0547">Nucleotide-binding</keyword>
<dbReference type="PANTHER" id="PTHR11070">
    <property type="entry name" value="UVRD / RECB / PCRA DNA HELICASE FAMILY MEMBER"/>
    <property type="match status" value="1"/>
</dbReference>
<gene>
    <name evidence="12" type="ORF">DM39_4170</name>
</gene>
<dbReference type="GO" id="GO:0005524">
    <property type="term" value="F:ATP binding"/>
    <property type="evidence" value="ECO:0007669"/>
    <property type="project" value="UniProtKB-UniRule"/>
</dbReference>
<keyword evidence="5" id="KW-0413">Isomerase</keyword>
<evidence type="ECO:0000256" key="7">
    <source>
        <dbReference type="ARBA" id="ARBA00034808"/>
    </source>
</evidence>
<sequence>MTELSPEQSAIIEAPLDPMAVIACAGSGKTLTAVRRLAEIRRRLSDHRGWVALLSFSNVAVDTFRQSYQPLVREMSVGAGGHRVDIDTLDGFITRHVLHPHAHRTMQATQAAFLVTGGESFLSGFTFRPGSYPVSITSMQVGVRDAGIYFYYANHDQVVELNQHDASKLVHRLGKTGAYTHNLGRYWCFQTLKEQPLVLRALARRYPHILIDEAQDIGSPHQAILEQLIGAGVRVSLIGDPNQGIYEFAGANGQFLARYSNRTAITDLGLTRNYRSVPPIVDLSNKLSARDDVADREAPETAHGAYFIPYKTTDRDKVVTAFQAAVLAAELKVERSAVLCRGRDLADRLAGSNSPAGQGTVKGFAQAAVARDKKQDYMAAFKAVASCIVGLLAEPPKGLVAAITQPTRYPGGRSLRRLVWRFTRNPDTGLPSATLLADTEWHPQLLTRVKALLATLENEHGLKTTDNIGMKLAKKGLLNAPLVATADLAAPNAPRIRIDTVHQAKGESLDAVLYMATKEHVAALLAGVDSEVGRIGYVAVTRARNLLWLGVPANALTELRPKLIALGFHEIGMPVAPVAPNLPTETPLVAMGEQE</sequence>
<dbReference type="PANTHER" id="PTHR11070:SF2">
    <property type="entry name" value="ATP-DEPENDENT DNA HELICASE SRS2"/>
    <property type="match status" value="1"/>
</dbReference>
<dbReference type="AlphaFoldDB" id="A0AAN0RWV3"/>
<evidence type="ECO:0000256" key="8">
    <source>
        <dbReference type="ARBA" id="ARBA00034923"/>
    </source>
</evidence>
<comment type="catalytic activity">
    <reaction evidence="9">
        <text>ATP + H2O = ADP + phosphate + H(+)</text>
        <dbReference type="Rhea" id="RHEA:13065"/>
        <dbReference type="ChEBI" id="CHEBI:15377"/>
        <dbReference type="ChEBI" id="CHEBI:15378"/>
        <dbReference type="ChEBI" id="CHEBI:30616"/>
        <dbReference type="ChEBI" id="CHEBI:43474"/>
        <dbReference type="ChEBI" id="CHEBI:456216"/>
        <dbReference type="EC" id="5.6.2.4"/>
    </reaction>
</comment>
<evidence type="ECO:0000256" key="9">
    <source>
        <dbReference type="ARBA" id="ARBA00048988"/>
    </source>
</evidence>
<dbReference type="Gene3D" id="3.40.50.300">
    <property type="entry name" value="P-loop containing nucleotide triphosphate hydrolases"/>
    <property type="match status" value="2"/>
</dbReference>
<proteinExistence type="predicted"/>
<evidence type="ECO:0000259" key="11">
    <source>
        <dbReference type="PROSITE" id="PS51198"/>
    </source>
</evidence>
<dbReference type="InterPro" id="IPR027417">
    <property type="entry name" value="P-loop_NTPase"/>
</dbReference>
<dbReference type="GO" id="GO:0003677">
    <property type="term" value="F:DNA binding"/>
    <property type="evidence" value="ECO:0007669"/>
    <property type="project" value="InterPro"/>
</dbReference>
<dbReference type="InterPro" id="IPR000212">
    <property type="entry name" value="DNA_helicase_UvrD/REP"/>
</dbReference>
<dbReference type="GO" id="GO:0016787">
    <property type="term" value="F:hydrolase activity"/>
    <property type="evidence" value="ECO:0007669"/>
    <property type="project" value="UniProtKB-UniRule"/>
</dbReference>
<evidence type="ECO:0000313" key="13">
    <source>
        <dbReference type="Proteomes" id="UP000029413"/>
    </source>
</evidence>
<reference evidence="12 13" key="1">
    <citation type="submission" date="2014-05" db="EMBL/GenBank/DDBJ databases">
        <authorList>
            <person name="Bishop-Lilly K.A."/>
            <person name="Broomall S.M."/>
            <person name="Chain P.S."/>
            <person name="Chertkov O."/>
            <person name="Coyne S.R."/>
            <person name="Daligault H.E."/>
            <person name="Davenport K.W."/>
            <person name="Erkkila T."/>
            <person name="Frey K.G."/>
            <person name="Gibbons H.S."/>
            <person name="Gu W."/>
            <person name="Jaissle J."/>
            <person name="Johnson S.L."/>
            <person name="Koroleva G.I."/>
            <person name="Ladner J.T."/>
            <person name="Lo C.-C."/>
            <person name="Minogue T.D."/>
            <person name="Munk C."/>
            <person name="Palacios G.F."/>
            <person name="Redden C.L."/>
            <person name="Rosenzweig C.N."/>
            <person name="Scholz M.B."/>
            <person name="Teshima H."/>
            <person name="Xu Y."/>
        </authorList>
    </citation>
    <scope>NUCLEOTIDE SEQUENCE [LARGE SCALE GENOMIC DNA]</scope>
    <source>
        <strain evidence="12 13">DDS 22E-1</strain>
    </source>
</reference>
<feature type="binding site" evidence="10">
    <location>
        <begin position="23"/>
        <end position="30"/>
    </location>
    <ligand>
        <name>ATP</name>
        <dbReference type="ChEBI" id="CHEBI:30616"/>
    </ligand>
</feature>
<dbReference type="GO" id="GO:0000725">
    <property type="term" value="P:recombinational repair"/>
    <property type="evidence" value="ECO:0007669"/>
    <property type="project" value="TreeGrafter"/>
</dbReference>
<evidence type="ECO:0000256" key="1">
    <source>
        <dbReference type="ARBA" id="ARBA00022741"/>
    </source>
</evidence>
<comment type="catalytic activity">
    <reaction evidence="6">
        <text>Couples ATP hydrolysis with the unwinding of duplex DNA by translocating in the 3'-5' direction.</text>
        <dbReference type="EC" id="5.6.2.4"/>
    </reaction>
</comment>
<protein>
    <recommendedName>
        <fullName evidence="7">DNA 3'-5' helicase</fullName>
        <ecNumber evidence="7">5.6.2.4</ecNumber>
    </recommendedName>
    <alternativeName>
        <fullName evidence="8">DNA 3'-5' helicase II</fullName>
    </alternativeName>
</protein>
<evidence type="ECO:0000256" key="3">
    <source>
        <dbReference type="ARBA" id="ARBA00022806"/>
    </source>
</evidence>
<keyword evidence="13" id="KW-1185">Reference proteome</keyword>